<keyword evidence="2" id="KW-1185">Reference proteome</keyword>
<gene>
    <name evidence="1" type="ORF">GCM10008090_03050</name>
</gene>
<dbReference type="EMBL" id="BMXA01000001">
    <property type="protein sequence ID" value="GGZ98078.1"/>
    <property type="molecule type" value="Genomic_DNA"/>
</dbReference>
<dbReference type="AlphaFoldDB" id="A0A918RGL1"/>
<protein>
    <submittedName>
        <fullName evidence="1">Uncharacterized protein</fullName>
    </submittedName>
</protein>
<sequence length="84" mass="9282">MAHGTFLTVNTNLLNHRQQGVYQVRIGHCQSAHPRVEACCVGVSFALLATTPICTQQLIDNVVIDGYDRDINSNGLEFELSKTH</sequence>
<proteinExistence type="predicted"/>
<accession>A0A918RGL1</accession>
<evidence type="ECO:0000313" key="1">
    <source>
        <dbReference type="EMBL" id="GGZ98078.1"/>
    </source>
</evidence>
<reference evidence="1" key="1">
    <citation type="journal article" date="2014" name="Int. J. Syst. Evol. Microbiol.">
        <title>Complete genome sequence of Corynebacterium casei LMG S-19264T (=DSM 44701T), isolated from a smear-ripened cheese.</title>
        <authorList>
            <consortium name="US DOE Joint Genome Institute (JGI-PGF)"/>
            <person name="Walter F."/>
            <person name="Albersmeier A."/>
            <person name="Kalinowski J."/>
            <person name="Ruckert C."/>
        </authorList>
    </citation>
    <scope>NUCLEOTIDE SEQUENCE</scope>
    <source>
        <strain evidence="1">KCTC 12711</strain>
    </source>
</reference>
<dbReference type="Proteomes" id="UP000614811">
    <property type="component" value="Unassembled WGS sequence"/>
</dbReference>
<comment type="caution">
    <text evidence="1">The sequence shown here is derived from an EMBL/GenBank/DDBJ whole genome shotgun (WGS) entry which is preliminary data.</text>
</comment>
<name>A0A918RGL1_9GAMM</name>
<reference evidence="1" key="2">
    <citation type="submission" date="2020-09" db="EMBL/GenBank/DDBJ databases">
        <authorList>
            <person name="Sun Q."/>
            <person name="Kim S."/>
        </authorList>
    </citation>
    <scope>NUCLEOTIDE SEQUENCE</scope>
    <source>
        <strain evidence="1">KCTC 12711</strain>
    </source>
</reference>
<organism evidence="1 2">
    <name type="scientific">Arenicella chitinivorans</name>
    <dbReference type="NCBI Taxonomy" id="1329800"/>
    <lineage>
        <taxon>Bacteria</taxon>
        <taxon>Pseudomonadati</taxon>
        <taxon>Pseudomonadota</taxon>
        <taxon>Gammaproteobacteria</taxon>
        <taxon>Arenicellales</taxon>
        <taxon>Arenicellaceae</taxon>
        <taxon>Arenicella</taxon>
    </lineage>
</organism>
<evidence type="ECO:0000313" key="2">
    <source>
        <dbReference type="Proteomes" id="UP000614811"/>
    </source>
</evidence>